<dbReference type="GO" id="GO:0020037">
    <property type="term" value="F:heme binding"/>
    <property type="evidence" value="ECO:0007669"/>
    <property type="project" value="InterPro"/>
</dbReference>
<dbReference type="Proteomes" id="UP000332933">
    <property type="component" value="Unassembled WGS sequence"/>
</dbReference>
<dbReference type="SUPFAM" id="SSF63380">
    <property type="entry name" value="Riboflavin synthase domain-like"/>
    <property type="match status" value="1"/>
</dbReference>
<dbReference type="OrthoDB" id="436496at2759"/>
<dbReference type="InterPro" id="IPR017938">
    <property type="entry name" value="Riboflavin_synthase-like_b-brl"/>
</dbReference>
<reference evidence="2 3" key="1">
    <citation type="submission" date="2019-03" db="EMBL/GenBank/DDBJ databases">
        <authorList>
            <person name="Gaulin E."/>
            <person name="Dumas B."/>
        </authorList>
    </citation>
    <scope>NUCLEOTIDE SEQUENCE [LARGE SCALE GENOMIC DNA]</scope>
    <source>
        <strain evidence="2">CBS 568.67</strain>
    </source>
</reference>
<evidence type="ECO:0000313" key="1">
    <source>
        <dbReference type="EMBL" id="KAF0684595.1"/>
    </source>
</evidence>
<organism evidence="2 3">
    <name type="scientific">Aphanomyces stellatus</name>
    <dbReference type="NCBI Taxonomy" id="120398"/>
    <lineage>
        <taxon>Eukaryota</taxon>
        <taxon>Sar</taxon>
        <taxon>Stramenopiles</taxon>
        <taxon>Oomycota</taxon>
        <taxon>Saprolegniomycetes</taxon>
        <taxon>Saprolegniales</taxon>
        <taxon>Verrucalvaceae</taxon>
        <taxon>Aphanomyces</taxon>
    </lineage>
</organism>
<dbReference type="InterPro" id="IPR012292">
    <property type="entry name" value="Globin/Proto"/>
</dbReference>
<dbReference type="EMBL" id="CAADRA010007295">
    <property type="protein sequence ID" value="VFU00045.1"/>
    <property type="molecule type" value="Genomic_DNA"/>
</dbReference>
<evidence type="ECO:0000313" key="3">
    <source>
        <dbReference type="Proteomes" id="UP000332933"/>
    </source>
</evidence>
<gene>
    <name evidence="2" type="primary">Aste57867_23399</name>
    <name evidence="1" type="ORF">As57867_023328</name>
    <name evidence="2" type="ORF">ASTE57867_23399</name>
</gene>
<reference evidence="1" key="2">
    <citation type="submission" date="2019-06" db="EMBL/GenBank/DDBJ databases">
        <title>Genomics analysis of Aphanomyces spp. identifies a new class of oomycete effector associated with host adaptation.</title>
        <authorList>
            <person name="Gaulin E."/>
        </authorList>
    </citation>
    <scope>NUCLEOTIDE SEQUENCE</scope>
    <source>
        <strain evidence="1">CBS 578.67</strain>
    </source>
</reference>
<proteinExistence type="predicted"/>
<dbReference type="GO" id="GO:0019825">
    <property type="term" value="F:oxygen binding"/>
    <property type="evidence" value="ECO:0007669"/>
    <property type="project" value="InterPro"/>
</dbReference>
<sequence length="188" mass="20545">MASQGKSLSGVLHTLSSIVHSNTIVATVQGLAQRYVGYGVHLKHYSLFGTILLATLEDVSGDTWSMQLKHAYLSAYSLVLYIMLPILLTADIADVPEGIPATITHIVSISAWATRRTLAFDYGMRFHPGDAVWFGLPIACDDNDDDNVVHRHFCILSICNVGGAHTIDLCVVDVGTASDWLLHPRRSR</sequence>
<accession>A0A485LMZ7</accession>
<dbReference type="InterPro" id="IPR009050">
    <property type="entry name" value="Globin-like_sf"/>
</dbReference>
<dbReference type="EMBL" id="VJMH01007269">
    <property type="protein sequence ID" value="KAF0684595.1"/>
    <property type="molecule type" value="Genomic_DNA"/>
</dbReference>
<protein>
    <submittedName>
        <fullName evidence="2">Aste57867_23399 protein</fullName>
    </submittedName>
</protein>
<dbReference type="SUPFAM" id="SSF46458">
    <property type="entry name" value="Globin-like"/>
    <property type="match status" value="1"/>
</dbReference>
<dbReference type="AlphaFoldDB" id="A0A485LMZ7"/>
<keyword evidence="3" id="KW-1185">Reference proteome</keyword>
<name>A0A485LMZ7_9STRA</name>
<dbReference type="Gene3D" id="1.10.490.10">
    <property type="entry name" value="Globins"/>
    <property type="match status" value="1"/>
</dbReference>
<evidence type="ECO:0000313" key="2">
    <source>
        <dbReference type="EMBL" id="VFU00045.1"/>
    </source>
</evidence>